<dbReference type="PANTHER" id="PTHR10285">
    <property type="entry name" value="URIDINE KINASE"/>
    <property type="match status" value="1"/>
</dbReference>
<accession>A0ABM5W625</accession>
<evidence type="ECO:0000259" key="1">
    <source>
        <dbReference type="Pfam" id="PF00485"/>
    </source>
</evidence>
<evidence type="ECO:0000313" key="3">
    <source>
        <dbReference type="Proteomes" id="UP000065511"/>
    </source>
</evidence>
<dbReference type="Gene3D" id="3.40.50.300">
    <property type="entry name" value="P-loop containing nucleotide triphosphate hydrolases"/>
    <property type="match status" value="1"/>
</dbReference>
<feature type="domain" description="Phosphoribulokinase/uridine kinase" evidence="1">
    <location>
        <begin position="41"/>
        <end position="171"/>
    </location>
</feature>
<name>A0ABM5W625_9ENTE</name>
<protein>
    <recommendedName>
        <fullName evidence="1">Phosphoribulokinase/uridine kinase domain-containing protein</fullName>
    </recommendedName>
</protein>
<dbReference type="RefSeq" id="WP_071879301.1">
    <property type="nucleotide sequence ID" value="NZ_JXLC01000038.1"/>
</dbReference>
<dbReference type="SUPFAM" id="SSF52540">
    <property type="entry name" value="P-loop containing nucleoside triphosphate hydrolases"/>
    <property type="match status" value="1"/>
</dbReference>
<proteinExistence type="predicted"/>
<dbReference type="EMBL" id="CP013614">
    <property type="protein sequence ID" value="ALS00399.1"/>
    <property type="molecule type" value="Genomic_DNA"/>
</dbReference>
<evidence type="ECO:0000313" key="2">
    <source>
        <dbReference type="EMBL" id="ALS00399.1"/>
    </source>
</evidence>
<gene>
    <name evidence="2" type="ORF">ATZ33_03120</name>
</gene>
<dbReference type="InterPro" id="IPR006083">
    <property type="entry name" value="PRK/URK"/>
</dbReference>
<organism evidence="2 3">
    <name type="scientific">Enterococcus silesiacus</name>
    <dbReference type="NCBI Taxonomy" id="332949"/>
    <lineage>
        <taxon>Bacteria</taxon>
        <taxon>Bacillati</taxon>
        <taxon>Bacillota</taxon>
        <taxon>Bacilli</taxon>
        <taxon>Lactobacillales</taxon>
        <taxon>Enterococcaceae</taxon>
        <taxon>Enterococcus</taxon>
    </lineage>
</organism>
<dbReference type="Pfam" id="PF00485">
    <property type="entry name" value="PRK"/>
    <property type="match status" value="1"/>
</dbReference>
<sequence length="252" mass="29293">MTCVNKTKMNSEAAFESISIDAFTARLDHLVETTNDKKVKIISVNGSVAAGKTTFTEQLKAYFLEKHKSVQVIHTDSFLLSNKELAERNLMDKKGFPVTYQQAKIRSVLKQIAMGDVPIIVPQYSHAAYNIVEEYQFIEAADIYIIEGIGFKSKEYSNWIDLSLFLDAKIENIGKWYRRRFIKNISLAKPDSILKKYEKYPENRLKKVMDHNWNEVNLINYYENILPEKSQSDIILEKNEVHKIVNIYSRKR</sequence>
<reference evidence="2 3" key="1">
    <citation type="submission" date="2015-12" db="EMBL/GenBank/DDBJ databases">
        <authorList>
            <person name="Lauer A."/>
            <person name="Humrighouse B."/>
            <person name="Loparev V."/>
            <person name="Shewmaker P.L."/>
            <person name="Whitney A.M."/>
            <person name="McLaughlin R.W."/>
        </authorList>
    </citation>
    <scope>NUCLEOTIDE SEQUENCE [LARGE SCALE GENOMIC DNA]</scope>
    <source>
        <strain evidence="2 3">LMG 23085</strain>
    </source>
</reference>
<dbReference type="Proteomes" id="UP000065511">
    <property type="component" value="Chromosome"/>
</dbReference>
<keyword evidence="3" id="KW-1185">Reference proteome</keyword>
<dbReference type="InterPro" id="IPR027417">
    <property type="entry name" value="P-loop_NTPase"/>
</dbReference>